<dbReference type="EMBL" id="CP136896">
    <property type="protein sequence ID" value="WOL14927.1"/>
    <property type="molecule type" value="Genomic_DNA"/>
</dbReference>
<evidence type="ECO:0000313" key="3">
    <source>
        <dbReference type="Proteomes" id="UP001327560"/>
    </source>
</evidence>
<dbReference type="PANTHER" id="PTHR33430">
    <property type="entry name" value="MATERNAL EFFECT EMBRYO ARREST PROTEIN"/>
    <property type="match status" value="1"/>
</dbReference>
<reference evidence="2 3" key="1">
    <citation type="submission" date="2023-10" db="EMBL/GenBank/DDBJ databases">
        <title>Chromosome-scale genome assembly provides insights into flower coloration mechanisms of Canna indica.</title>
        <authorList>
            <person name="Li C."/>
        </authorList>
    </citation>
    <scope>NUCLEOTIDE SEQUENCE [LARGE SCALE GENOMIC DNA]</scope>
    <source>
        <tissue evidence="2">Flower</tissue>
    </source>
</reference>
<proteinExistence type="predicted"/>
<accession>A0AAQ3L0U6</accession>
<keyword evidence="1" id="KW-1133">Transmembrane helix</keyword>
<keyword evidence="1" id="KW-0812">Transmembrane</keyword>
<protein>
    <recommendedName>
        <fullName evidence="4">Maternal effect embryo arrest 60</fullName>
    </recommendedName>
</protein>
<feature type="transmembrane region" description="Helical" evidence="1">
    <location>
        <begin position="77"/>
        <end position="96"/>
    </location>
</feature>
<evidence type="ECO:0000313" key="2">
    <source>
        <dbReference type="EMBL" id="WOL14927.1"/>
    </source>
</evidence>
<dbReference type="Proteomes" id="UP001327560">
    <property type="component" value="Chromosome 7"/>
</dbReference>
<keyword evidence="3" id="KW-1185">Reference proteome</keyword>
<keyword evidence="1" id="KW-0472">Membrane</keyword>
<dbReference type="PANTHER" id="PTHR33430:SF7">
    <property type="entry name" value="OS07G0240400 PROTEIN"/>
    <property type="match status" value="1"/>
</dbReference>
<feature type="transmembrane region" description="Helical" evidence="1">
    <location>
        <begin position="209"/>
        <end position="232"/>
    </location>
</feature>
<gene>
    <name evidence="2" type="ORF">Cni_G23708</name>
</gene>
<sequence length="234" mass="24425">MKRNPLLVAGHVSNSSVLISPHPHSNKSTTPLFASAALSMDDDEIYHYQSPTSTRLDEGAAVAGGSETRISITAIDGIVNVNSLFTLAVFVGLAWTPSSAGGDSGLAPPHCVAGVQVERDLISFHVFAFAAFLFSSLVALCLKQAVRLVRPHGHRRVRTARVNKALLRAGIVASAAGSVFGCGFLMLALVNVVQIKLGTLGCSGAATGAIVPLVTLIPAGMLIYSVIVLHTFTR</sequence>
<evidence type="ECO:0000256" key="1">
    <source>
        <dbReference type="SAM" id="Phobius"/>
    </source>
</evidence>
<organism evidence="2 3">
    <name type="scientific">Canna indica</name>
    <name type="common">Indian-shot</name>
    <dbReference type="NCBI Taxonomy" id="4628"/>
    <lineage>
        <taxon>Eukaryota</taxon>
        <taxon>Viridiplantae</taxon>
        <taxon>Streptophyta</taxon>
        <taxon>Embryophyta</taxon>
        <taxon>Tracheophyta</taxon>
        <taxon>Spermatophyta</taxon>
        <taxon>Magnoliopsida</taxon>
        <taxon>Liliopsida</taxon>
        <taxon>Zingiberales</taxon>
        <taxon>Cannaceae</taxon>
        <taxon>Canna</taxon>
    </lineage>
</organism>
<name>A0AAQ3L0U6_9LILI</name>
<feature type="transmembrane region" description="Helical" evidence="1">
    <location>
        <begin position="165"/>
        <end position="189"/>
    </location>
</feature>
<dbReference type="AlphaFoldDB" id="A0AAQ3L0U6"/>
<evidence type="ECO:0008006" key="4">
    <source>
        <dbReference type="Google" id="ProtNLM"/>
    </source>
</evidence>
<feature type="transmembrane region" description="Helical" evidence="1">
    <location>
        <begin position="122"/>
        <end position="142"/>
    </location>
</feature>